<evidence type="ECO:0000313" key="10">
    <source>
        <dbReference type="EMBL" id="WMV25972.1"/>
    </source>
</evidence>
<dbReference type="InterPro" id="IPR036396">
    <property type="entry name" value="Cyt_P450_sf"/>
</dbReference>
<evidence type="ECO:0000256" key="5">
    <source>
        <dbReference type="ARBA" id="ARBA00023004"/>
    </source>
</evidence>
<evidence type="ECO:0000313" key="11">
    <source>
        <dbReference type="Proteomes" id="UP001234989"/>
    </source>
</evidence>
<dbReference type="CDD" id="cd11072">
    <property type="entry name" value="CYP71-like"/>
    <property type="match status" value="1"/>
</dbReference>
<dbReference type="EMBL" id="CP133615">
    <property type="protein sequence ID" value="WMV25972.1"/>
    <property type="molecule type" value="Genomic_DNA"/>
</dbReference>
<accession>A0AAF0TME0</accession>
<sequence length="501" mass="57222">MQLISIFLFICFLFLLRKWKKYSKNSQTKKLPPGPWKLPFIGSMHHLAGGHPHRVLRDLAKKYGPLMHLQLGEVSAVVVTSPDMAKEVLKTHDIAFASRPKLLAMDIICYDRCDIAFSPYGEYWKQMRKICVMELLSAKSVRSFSSIRCDEVVRLIDSIQSSSSSGELVNFTERIIWFTSSMTCRSAFGQLPKEQDMFIKLIREVIRLAEGFDVADIFPSYKFLHVFGRAKRKLLNVHRKVDAIVEDVINEHKKNFATCKSDDHALGGENLIDVLLKLMNDKSLQFPINNDNIKAIIIDMFAAGTETSSTTTVWAMVEMLKNPSVLAKAQAEVREAFRNKVTFDENDVEELKYLKLVIKETMRLHAPIPLLVPRECREETEINGYTIPVKTKVMVNVWALGRDPKYWDDVECFKPERFEQCSIDFIGNNFEYLPFGGGRRICPGISFGLANVYLPLAQLLCHFDWKLPTGMEPKDLDLTELAGMSAARKDDLYLIATTYQP</sequence>
<keyword evidence="5 7" id="KW-0408">Iron</keyword>
<proteinExistence type="inferred from homology"/>
<dbReference type="GO" id="GO:0020037">
    <property type="term" value="F:heme binding"/>
    <property type="evidence" value="ECO:0007669"/>
    <property type="project" value="InterPro"/>
</dbReference>
<feature type="signal peptide" evidence="9">
    <location>
        <begin position="1"/>
        <end position="23"/>
    </location>
</feature>
<feature type="binding site" description="axial binding residue" evidence="7">
    <location>
        <position position="442"/>
    </location>
    <ligand>
        <name>heme</name>
        <dbReference type="ChEBI" id="CHEBI:30413"/>
    </ligand>
    <ligandPart>
        <name>Fe</name>
        <dbReference type="ChEBI" id="CHEBI:18248"/>
    </ligandPart>
</feature>
<dbReference type="PRINTS" id="PR00385">
    <property type="entry name" value="P450"/>
</dbReference>
<dbReference type="Proteomes" id="UP001234989">
    <property type="component" value="Chromosome 4"/>
</dbReference>
<dbReference type="GO" id="GO:0005506">
    <property type="term" value="F:iron ion binding"/>
    <property type="evidence" value="ECO:0007669"/>
    <property type="project" value="InterPro"/>
</dbReference>
<dbReference type="PRINTS" id="PR00463">
    <property type="entry name" value="EP450I"/>
</dbReference>
<dbReference type="InterPro" id="IPR001128">
    <property type="entry name" value="Cyt_P450"/>
</dbReference>
<keyword evidence="11" id="KW-1185">Reference proteome</keyword>
<dbReference type="GO" id="GO:0004497">
    <property type="term" value="F:monooxygenase activity"/>
    <property type="evidence" value="ECO:0007669"/>
    <property type="project" value="UniProtKB-KW"/>
</dbReference>
<keyword evidence="6 8" id="KW-0503">Monooxygenase</keyword>
<dbReference type="GO" id="GO:0016705">
    <property type="term" value="F:oxidoreductase activity, acting on paired donors, with incorporation or reduction of molecular oxygen"/>
    <property type="evidence" value="ECO:0007669"/>
    <property type="project" value="InterPro"/>
</dbReference>
<evidence type="ECO:0000256" key="6">
    <source>
        <dbReference type="ARBA" id="ARBA00023033"/>
    </source>
</evidence>
<evidence type="ECO:0000256" key="8">
    <source>
        <dbReference type="RuleBase" id="RU000461"/>
    </source>
</evidence>
<evidence type="ECO:0000256" key="4">
    <source>
        <dbReference type="ARBA" id="ARBA00023002"/>
    </source>
</evidence>
<dbReference type="Gene3D" id="1.10.630.10">
    <property type="entry name" value="Cytochrome P450"/>
    <property type="match status" value="1"/>
</dbReference>
<evidence type="ECO:0008006" key="12">
    <source>
        <dbReference type="Google" id="ProtNLM"/>
    </source>
</evidence>
<evidence type="ECO:0000256" key="9">
    <source>
        <dbReference type="SAM" id="SignalP"/>
    </source>
</evidence>
<dbReference type="PROSITE" id="PS00086">
    <property type="entry name" value="CYTOCHROME_P450"/>
    <property type="match status" value="1"/>
</dbReference>
<evidence type="ECO:0000256" key="2">
    <source>
        <dbReference type="ARBA" id="ARBA00022617"/>
    </source>
</evidence>
<evidence type="ECO:0000256" key="3">
    <source>
        <dbReference type="ARBA" id="ARBA00022723"/>
    </source>
</evidence>
<keyword evidence="9" id="KW-0732">Signal</keyword>
<comment type="cofactor">
    <cofactor evidence="7">
        <name>heme</name>
        <dbReference type="ChEBI" id="CHEBI:30413"/>
    </cofactor>
</comment>
<keyword evidence="2 7" id="KW-0349">Heme</keyword>
<evidence type="ECO:0000256" key="7">
    <source>
        <dbReference type="PIRSR" id="PIRSR602401-1"/>
    </source>
</evidence>
<protein>
    <recommendedName>
        <fullName evidence="12">Premnaspirodiene oxygenase-like</fullName>
    </recommendedName>
</protein>
<comment type="similarity">
    <text evidence="1 8">Belongs to the cytochrome P450 family.</text>
</comment>
<keyword evidence="4 8" id="KW-0560">Oxidoreductase</keyword>
<evidence type="ECO:0000256" key="1">
    <source>
        <dbReference type="ARBA" id="ARBA00010617"/>
    </source>
</evidence>
<gene>
    <name evidence="10" type="ORF">MTR67_019357</name>
</gene>
<dbReference type="PANTHER" id="PTHR47953">
    <property type="entry name" value="OS08G0105600 PROTEIN"/>
    <property type="match status" value="1"/>
</dbReference>
<dbReference type="SUPFAM" id="SSF48264">
    <property type="entry name" value="Cytochrome P450"/>
    <property type="match status" value="1"/>
</dbReference>
<dbReference type="InterPro" id="IPR002401">
    <property type="entry name" value="Cyt_P450_E_grp-I"/>
</dbReference>
<name>A0AAF0TME0_SOLVR</name>
<feature type="chain" id="PRO_5042113163" description="Premnaspirodiene oxygenase-like" evidence="9">
    <location>
        <begin position="24"/>
        <end position="501"/>
    </location>
</feature>
<keyword evidence="3 7" id="KW-0479">Metal-binding</keyword>
<dbReference type="PANTHER" id="PTHR47953:SF17">
    <property type="entry name" value="CYTOCHROME P450"/>
    <property type="match status" value="1"/>
</dbReference>
<reference evidence="10" key="1">
    <citation type="submission" date="2023-08" db="EMBL/GenBank/DDBJ databases">
        <title>A de novo genome assembly of Solanum verrucosum Schlechtendal, a Mexican diploid species geographically isolated from the other diploid A-genome species in potato relatives.</title>
        <authorList>
            <person name="Hosaka K."/>
        </authorList>
    </citation>
    <scope>NUCLEOTIDE SEQUENCE</scope>
    <source>
        <tissue evidence="10">Young leaves</tissue>
    </source>
</reference>
<dbReference type="InterPro" id="IPR052306">
    <property type="entry name" value="CYP450_71D"/>
</dbReference>
<dbReference type="InterPro" id="IPR017972">
    <property type="entry name" value="Cyt_P450_CS"/>
</dbReference>
<dbReference type="Pfam" id="PF00067">
    <property type="entry name" value="p450"/>
    <property type="match status" value="1"/>
</dbReference>
<dbReference type="AlphaFoldDB" id="A0AAF0TME0"/>
<dbReference type="FunFam" id="1.10.630.10:FF:000043">
    <property type="entry name" value="Cytochrome P450 99A2"/>
    <property type="match status" value="1"/>
</dbReference>
<organism evidence="10 11">
    <name type="scientific">Solanum verrucosum</name>
    <dbReference type="NCBI Taxonomy" id="315347"/>
    <lineage>
        <taxon>Eukaryota</taxon>
        <taxon>Viridiplantae</taxon>
        <taxon>Streptophyta</taxon>
        <taxon>Embryophyta</taxon>
        <taxon>Tracheophyta</taxon>
        <taxon>Spermatophyta</taxon>
        <taxon>Magnoliopsida</taxon>
        <taxon>eudicotyledons</taxon>
        <taxon>Gunneridae</taxon>
        <taxon>Pentapetalae</taxon>
        <taxon>asterids</taxon>
        <taxon>lamiids</taxon>
        <taxon>Solanales</taxon>
        <taxon>Solanaceae</taxon>
        <taxon>Solanoideae</taxon>
        <taxon>Solaneae</taxon>
        <taxon>Solanum</taxon>
    </lineage>
</organism>